<dbReference type="STRING" id="870435.A0A0C3IX67"/>
<reference evidence="1 2" key="1">
    <citation type="submission" date="2014-04" db="EMBL/GenBank/DDBJ databases">
        <authorList>
            <consortium name="DOE Joint Genome Institute"/>
            <person name="Kuo A."/>
            <person name="Kohler A."/>
            <person name="Costa M.D."/>
            <person name="Nagy L.G."/>
            <person name="Floudas D."/>
            <person name="Copeland A."/>
            <person name="Barry K.W."/>
            <person name="Cichocki N."/>
            <person name="Veneault-Fourrey C."/>
            <person name="LaButti K."/>
            <person name="Lindquist E.A."/>
            <person name="Lipzen A."/>
            <person name="Lundell T."/>
            <person name="Morin E."/>
            <person name="Murat C."/>
            <person name="Sun H."/>
            <person name="Tunlid A."/>
            <person name="Henrissat B."/>
            <person name="Grigoriev I.V."/>
            <person name="Hibbett D.S."/>
            <person name="Martin F."/>
            <person name="Nordberg H.P."/>
            <person name="Cantor M.N."/>
            <person name="Hua S.X."/>
        </authorList>
    </citation>
    <scope>NUCLEOTIDE SEQUENCE [LARGE SCALE GENOMIC DNA]</scope>
    <source>
        <strain evidence="1 2">Marx 270</strain>
    </source>
</reference>
<gene>
    <name evidence="1" type="ORF">M404DRAFT_150247</name>
</gene>
<dbReference type="Proteomes" id="UP000054217">
    <property type="component" value="Unassembled WGS sequence"/>
</dbReference>
<sequence length="188" mass="21460">MACLNLLLDIRYKPENLYLAAGIIPGPKQPSLEKLNHYIHPLINDLLIAWECGICFSKTAKFPDGWVTHSAIALVVCDLPAAHHLAALAGISSHFFCSVCDCYHKNNYGRVDCEHWAPQDRDKLRFYAEQWQDAVSSADRERLFKDHGVCYLELWRLPYWDPTCQLVIDSMHCILEGLVQHHICTLLG</sequence>
<keyword evidence="2" id="KW-1185">Reference proteome</keyword>
<dbReference type="OrthoDB" id="3234349at2759"/>
<evidence type="ECO:0000313" key="1">
    <source>
        <dbReference type="EMBL" id="KIO01408.1"/>
    </source>
</evidence>
<proteinExistence type="predicted"/>
<protein>
    <submittedName>
        <fullName evidence="1">Uncharacterized protein</fullName>
    </submittedName>
</protein>
<reference evidence="2" key="2">
    <citation type="submission" date="2015-01" db="EMBL/GenBank/DDBJ databases">
        <title>Evolutionary Origins and Diversification of the Mycorrhizal Mutualists.</title>
        <authorList>
            <consortium name="DOE Joint Genome Institute"/>
            <consortium name="Mycorrhizal Genomics Consortium"/>
            <person name="Kohler A."/>
            <person name="Kuo A."/>
            <person name="Nagy L.G."/>
            <person name="Floudas D."/>
            <person name="Copeland A."/>
            <person name="Barry K.W."/>
            <person name="Cichocki N."/>
            <person name="Veneault-Fourrey C."/>
            <person name="LaButti K."/>
            <person name="Lindquist E.A."/>
            <person name="Lipzen A."/>
            <person name="Lundell T."/>
            <person name="Morin E."/>
            <person name="Murat C."/>
            <person name="Riley R."/>
            <person name="Ohm R."/>
            <person name="Sun H."/>
            <person name="Tunlid A."/>
            <person name="Henrissat B."/>
            <person name="Grigoriev I.V."/>
            <person name="Hibbett D.S."/>
            <person name="Martin F."/>
        </authorList>
    </citation>
    <scope>NUCLEOTIDE SEQUENCE [LARGE SCALE GENOMIC DNA]</scope>
    <source>
        <strain evidence="2">Marx 270</strain>
    </source>
</reference>
<dbReference type="EMBL" id="KN831988">
    <property type="protein sequence ID" value="KIO01408.1"/>
    <property type="molecule type" value="Genomic_DNA"/>
</dbReference>
<evidence type="ECO:0000313" key="2">
    <source>
        <dbReference type="Proteomes" id="UP000054217"/>
    </source>
</evidence>
<organism evidence="1 2">
    <name type="scientific">Pisolithus tinctorius Marx 270</name>
    <dbReference type="NCBI Taxonomy" id="870435"/>
    <lineage>
        <taxon>Eukaryota</taxon>
        <taxon>Fungi</taxon>
        <taxon>Dikarya</taxon>
        <taxon>Basidiomycota</taxon>
        <taxon>Agaricomycotina</taxon>
        <taxon>Agaricomycetes</taxon>
        <taxon>Agaricomycetidae</taxon>
        <taxon>Boletales</taxon>
        <taxon>Sclerodermatineae</taxon>
        <taxon>Pisolithaceae</taxon>
        <taxon>Pisolithus</taxon>
    </lineage>
</organism>
<name>A0A0C3IX67_PISTI</name>
<dbReference type="HOGENOM" id="CLU_078867_1_0_1"/>
<dbReference type="AlphaFoldDB" id="A0A0C3IX67"/>
<accession>A0A0C3IX67</accession>
<feature type="non-terminal residue" evidence="1">
    <location>
        <position position="188"/>
    </location>
</feature>
<dbReference type="InParanoid" id="A0A0C3IX67"/>